<reference evidence="4 5" key="1">
    <citation type="submission" date="2024-04" db="EMBL/GenBank/DDBJ databases">
        <title>Tritrichomonas musculus Genome.</title>
        <authorList>
            <person name="Alves-Ferreira E."/>
            <person name="Grigg M."/>
            <person name="Lorenzi H."/>
            <person name="Galac M."/>
        </authorList>
    </citation>
    <scope>NUCLEOTIDE SEQUENCE [LARGE SCALE GENOMIC DNA]</scope>
    <source>
        <strain evidence="4 5">EAF2021</strain>
    </source>
</reference>
<dbReference type="InterPro" id="IPR011990">
    <property type="entry name" value="TPR-like_helical_dom_sf"/>
</dbReference>
<dbReference type="SUPFAM" id="SSF56112">
    <property type="entry name" value="Protein kinase-like (PK-like)"/>
    <property type="match status" value="1"/>
</dbReference>
<dbReference type="Gene3D" id="1.10.510.10">
    <property type="entry name" value="Transferase(Phosphotransferase) domain 1"/>
    <property type="match status" value="1"/>
</dbReference>
<dbReference type="InterPro" id="IPR011009">
    <property type="entry name" value="Kinase-like_dom_sf"/>
</dbReference>
<dbReference type="Proteomes" id="UP001470230">
    <property type="component" value="Unassembled WGS sequence"/>
</dbReference>
<evidence type="ECO:0000259" key="3">
    <source>
        <dbReference type="PROSITE" id="PS50011"/>
    </source>
</evidence>
<dbReference type="Gene3D" id="1.25.40.10">
    <property type="entry name" value="Tetratricopeptide repeat domain"/>
    <property type="match status" value="3"/>
</dbReference>
<accession>A0ABR2H886</accession>
<name>A0ABR2H886_9EUKA</name>
<dbReference type="SMART" id="SM00671">
    <property type="entry name" value="SEL1"/>
    <property type="match status" value="12"/>
</dbReference>
<organism evidence="4 5">
    <name type="scientific">Tritrichomonas musculus</name>
    <dbReference type="NCBI Taxonomy" id="1915356"/>
    <lineage>
        <taxon>Eukaryota</taxon>
        <taxon>Metamonada</taxon>
        <taxon>Parabasalia</taxon>
        <taxon>Tritrichomonadida</taxon>
        <taxon>Tritrichomonadidae</taxon>
        <taxon>Tritrichomonas</taxon>
    </lineage>
</organism>
<dbReference type="InterPro" id="IPR000719">
    <property type="entry name" value="Prot_kinase_dom"/>
</dbReference>
<protein>
    <recommendedName>
        <fullName evidence="3">Protein kinase domain-containing protein</fullName>
    </recommendedName>
</protein>
<keyword evidence="5" id="KW-1185">Reference proteome</keyword>
<dbReference type="InterPro" id="IPR006597">
    <property type="entry name" value="Sel1-like"/>
</dbReference>
<dbReference type="PANTHER" id="PTHR11102:SF160">
    <property type="entry name" value="ERAD-ASSOCIATED E3 UBIQUITIN-PROTEIN LIGASE COMPONENT HRD3"/>
    <property type="match status" value="1"/>
</dbReference>
<comment type="caution">
    <text evidence="4">The sequence shown here is derived from an EMBL/GenBank/DDBJ whole genome shotgun (WGS) entry which is preliminary data.</text>
</comment>
<evidence type="ECO:0000256" key="1">
    <source>
        <dbReference type="ARBA" id="ARBA00038101"/>
    </source>
</evidence>
<dbReference type="Pfam" id="PF00069">
    <property type="entry name" value="Pkinase"/>
    <property type="match status" value="1"/>
</dbReference>
<sequence>SNKTPKIKNQKLDDVIRNYIFMLISREINFFNEEIIYQNLNESDTIIIKFFEESKGQTTYNFFILSFKNSIMFFDQNCFDFLYRLLSFKKELNICFLPKTKERFDEHIKIIYNKIDYNPIFEDEIKSFNNQMILTFSLNKQLERVWKLVKSCITGYLIKQSYLQTKKNRFKFFPRIKRPTFEIIPNESIIILRTIDEGSVFLIDLIYHIEKERLLAIKKPKFKDFEIPKLIERETDNYRQIHHPLIPKFIGKLENKDYIVIEYIYGQNLLNIGQLKLSFKEKVKIIFELMLIIEYFHRNNYIIRDIKPNNIIIDENKTLVLIDFDRLLNDRSISSKTNYTHEFSSIYAPNESDSNHISSKWDIYSLGQMMYFIMNEKDPNISGSNEISSEEFMNKLYHFCTLKDIERPTITELIKYYYSYYKSFIDLNEFNIETRRIVKRIYVDYLQERLKSLELKEEEDENEELGIKYMNENLNDQMISTFITLAEKENNLDACLSLGYLYFNGIYLKQDINKAIYYYSLIASRNCIASYMLGLIYYMGIYVHTDINKAISYFSLGANLNDSNSQLALGTIYSEGVYVPININKAICYFTLSANQNNTEALANLAEIYYEGVNISQDINKAVYYYTLAANNNHEIAQYNLGCHYYNGEHSPIDIEKAIHYFTLSANQDYAPAQFNLGLIYDNGHHVPVDICKAVYYYRLAANKNIKEAQCNLGNIYENKYNDIEKAIYYYELAANQNDEIAQLNLGSIYLYNQKYMNIEKAIYYYKLSAENNCVNARILLGRFYLFGEFVSQDIRLGIYYFRKAADINHHEEAQCLLGFYYYFMTESTAENKKTAIAYFIRSAQKGYNYSFFLLGYLHHFGENVHENIKDAIHYYKEASSFNYQYAKNNLGIIYKNGFGDEIPKNIGLAKEYFNEAVNKSNDYLSMFNLAKIYIFDEPNEKYHKKIIELLTNSFSLGFKHSIFLLSSYLFKKYGLDLSKISAAVPTKFRNEVINIIQYKILADKNIDDTFRFYQNTDYIYDKLLDFTELTDIKHKNNRGVHKRNKFIKDINKEFYDGFWIPI</sequence>
<dbReference type="Pfam" id="PF08238">
    <property type="entry name" value="Sel1"/>
    <property type="match status" value="12"/>
</dbReference>
<feature type="domain" description="Protein kinase" evidence="3">
    <location>
        <begin position="189"/>
        <end position="465"/>
    </location>
</feature>
<feature type="non-terminal residue" evidence="4">
    <location>
        <position position="1"/>
    </location>
</feature>
<dbReference type="InterPro" id="IPR050767">
    <property type="entry name" value="Sel1_AlgK"/>
</dbReference>
<dbReference type="SUPFAM" id="SSF81901">
    <property type="entry name" value="HCP-like"/>
    <property type="match status" value="4"/>
</dbReference>
<dbReference type="EMBL" id="JAPFFF010000038">
    <property type="protein sequence ID" value="KAK8842443.1"/>
    <property type="molecule type" value="Genomic_DNA"/>
</dbReference>
<comment type="similarity">
    <text evidence="1">Belongs to the sel-1 family.</text>
</comment>
<dbReference type="SMART" id="SM00220">
    <property type="entry name" value="S_TKc"/>
    <property type="match status" value="1"/>
</dbReference>
<gene>
    <name evidence="4" type="ORF">M9Y10_026027</name>
</gene>
<evidence type="ECO:0000256" key="2">
    <source>
        <dbReference type="SAM" id="Coils"/>
    </source>
</evidence>
<feature type="coiled-coil region" evidence="2">
    <location>
        <begin position="443"/>
        <end position="475"/>
    </location>
</feature>
<proteinExistence type="inferred from homology"/>
<dbReference type="PROSITE" id="PS50011">
    <property type="entry name" value="PROTEIN_KINASE_DOM"/>
    <property type="match status" value="1"/>
</dbReference>
<keyword evidence="2" id="KW-0175">Coiled coil</keyword>
<evidence type="ECO:0000313" key="5">
    <source>
        <dbReference type="Proteomes" id="UP001470230"/>
    </source>
</evidence>
<evidence type="ECO:0000313" key="4">
    <source>
        <dbReference type="EMBL" id="KAK8842443.1"/>
    </source>
</evidence>
<dbReference type="PANTHER" id="PTHR11102">
    <property type="entry name" value="SEL-1-LIKE PROTEIN"/>
    <property type="match status" value="1"/>
</dbReference>